<dbReference type="SMART" id="SM00116">
    <property type="entry name" value="CBS"/>
    <property type="match status" value="2"/>
</dbReference>
<dbReference type="InterPro" id="IPR007055">
    <property type="entry name" value="BON_dom"/>
</dbReference>
<proteinExistence type="predicted"/>
<feature type="domain" description="CBS" evidence="3">
    <location>
        <begin position="84"/>
        <end position="139"/>
    </location>
</feature>
<dbReference type="EMBL" id="CP053892">
    <property type="protein sequence ID" value="QKG20321.1"/>
    <property type="molecule type" value="Genomic_DNA"/>
</dbReference>
<dbReference type="PANTHER" id="PTHR48108">
    <property type="entry name" value="CBS DOMAIN-CONTAINING PROTEIN CBSX2, CHLOROPLASTIC"/>
    <property type="match status" value="1"/>
</dbReference>
<dbReference type="AlphaFoldDB" id="A0A7D3ZIC9"/>
<evidence type="ECO:0000256" key="2">
    <source>
        <dbReference type="PROSITE-ProRule" id="PRU00703"/>
    </source>
</evidence>
<name>A0A7D3ZIC9_ACTVE</name>
<organism evidence="4 5">
    <name type="scientific">Actinomadura verrucosospora</name>
    <dbReference type="NCBI Taxonomy" id="46165"/>
    <lineage>
        <taxon>Bacteria</taxon>
        <taxon>Bacillati</taxon>
        <taxon>Actinomycetota</taxon>
        <taxon>Actinomycetes</taxon>
        <taxon>Streptosporangiales</taxon>
        <taxon>Thermomonosporaceae</taxon>
        <taxon>Actinomadura</taxon>
    </lineage>
</organism>
<dbReference type="CDD" id="cd04586">
    <property type="entry name" value="CBS_pair_BON_assoc"/>
    <property type="match status" value="1"/>
</dbReference>
<dbReference type="Pfam" id="PF00571">
    <property type="entry name" value="CBS"/>
    <property type="match status" value="2"/>
</dbReference>
<evidence type="ECO:0000256" key="1">
    <source>
        <dbReference type="ARBA" id="ARBA00022737"/>
    </source>
</evidence>
<keyword evidence="2" id="KW-0129">CBS domain</keyword>
<dbReference type="InterPro" id="IPR000644">
    <property type="entry name" value="CBS_dom"/>
</dbReference>
<dbReference type="InterPro" id="IPR017080">
    <property type="entry name" value="UCP036990_CBS_BON"/>
</dbReference>
<accession>A0A7D3ZIC9</accession>
<gene>
    <name evidence="4" type="ORF">ACTIVE_1959</name>
</gene>
<dbReference type="Gene3D" id="3.30.1340.30">
    <property type="match status" value="1"/>
</dbReference>
<dbReference type="Pfam" id="PF04972">
    <property type="entry name" value="BON"/>
    <property type="match status" value="1"/>
</dbReference>
<evidence type="ECO:0000313" key="5">
    <source>
        <dbReference type="Proteomes" id="UP000501240"/>
    </source>
</evidence>
<dbReference type="Proteomes" id="UP000501240">
    <property type="component" value="Chromosome"/>
</dbReference>
<dbReference type="InterPro" id="IPR046342">
    <property type="entry name" value="CBS_dom_sf"/>
</dbReference>
<keyword evidence="1" id="KW-0677">Repeat</keyword>
<dbReference type="PANTHER" id="PTHR48108:SF26">
    <property type="entry name" value="CBS DOMAIN-CONTAINING PROTEIN DDB_G0289609"/>
    <property type="match status" value="1"/>
</dbReference>
<dbReference type="InterPro" id="IPR051462">
    <property type="entry name" value="CBS_domain-containing"/>
</dbReference>
<reference evidence="4 5" key="1">
    <citation type="submission" date="2020-05" db="EMBL/GenBank/DDBJ databases">
        <title>Actinomadura verrucosospora NRRL-B18236 (PFL_A860) Genome sequencing and assembly.</title>
        <authorList>
            <person name="Samborskyy M."/>
        </authorList>
    </citation>
    <scope>NUCLEOTIDE SEQUENCE [LARGE SCALE GENOMIC DNA]</scope>
    <source>
        <strain evidence="4 5">NRRL:B18236</strain>
    </source>
</reference>
<protein>
    <submittedName>
        <fullName evidence="4">CBS domain containing membrane protein</fullName>
    </submittedName>
</protein>
<dbReference type="Gene3D" id="3.10.580.10">
    <property type="entry name" value="CBS-domain"/>
    <property type="match status" value="1"/>
</dbReference>
<dbReference type="PROSITE" id="PS51371">
    <property type="entry name" value="CBS"/>
    <property type="match status" value="2"/>
</dbReference>
<dbReference type="SUPFAM" id="SSF54631">
    <property type="entry name" value="CBS-domain pair"/>
    <property type="match status" value="1"/>
</dbReference>
<sequence length="209" mass="22192">MLVREAMTSPVVTIPRTATVRQAVRVLHEHDVTALPVVDGNGRLIGIVSEMDLLRGAFEADPRAFSRPVATPAEPAPRHVEEVMTREVETARPTTDVAELAETMMRTRHKSVPVLDGAVLVGIVSRRDLIALLARGDARIRDDVLAAITEYGPGGHAWEVSVRDGVVVLTGPADEAAQRVADVLARTVPGVTRVSVRTPEPGAAPGGTG</sequence>
<evidence type="ECO:0000259" key="3">
    <source>
        <dbReference type="PROSITE" id="PS51371"/>
    </source>
</evidence>
<dbReference type="PIRSF" id="PIRSF036990">
    <property type="entry name" value="UCP036990_CBS_BON"/>
    <property type="match status" value="1"/>
</dbReference>
<dbReference type="RefSeq" id="WP_216858364.1">
    <property type="nucleotide sequence ID" value="NZ_CP053892.1"/>
</dbReference>
<evidence type="ECO:0000313" key="4">
    <source>
        <dbReference type="EMBL" id="QKG20321.1"/>
    </source>
</evidence>
<keyword evidence="5" id="KW-1185">Reference proteome</keyword>
<feature type="domain" description="CBS" evidence="3">
    <location>
        <begin position="7"/>
        <end position="65"/>
    </location>
</feature>